<name>A0A926NAI4_9BACL</name>
<proteinExistence type="predicted"/>
<dbReference type="RefSeq" id="WP_191141982.1">
    <property type="nucleotide sequence ID" value="NZ_JACXAH010000011.1"/>
</dbReference>
<accession>A0A926NAI4</accession>
<evidence type="ECO:0000313" key="2">
    <source>
        <dbReference type="Proteomes" id="UP000661691"/>
    </source>
</evidence>
<comment type="caution">
    <text evidence="1">The sequence shown here is derived from an EMBL/GenBank/DDBJ whole genome shotgun (WGS) entry which is preliminary data.</text>
</comment>
<organism evidence="1 2">
    <name type="scientific">Polycladospora coralii</name>
    <dbReference type="NCBI Taxonomy" id="2771432"/>
    <lineage>
        <taxon>Bacteria</taxon>
        <taxon>Bacillati</taxon>
        <taxon>Bacillota</taxon>
        <taxon>Bacilli</taxon>
        <taxon>Bacillales</taxon>
        <taxon>Thermoactinomycetaceae</taxon>
        <taxon>Polycladospora</taxon>
    </lineage>
</organism>
<dbReference type="Proteomes" id="UP000661691">
    <property type="component" value="Unassembled WGS sequence"/>
</dbReference>
<evidence type="ECO:0000313" key="1">
    <source>
        <dbReference type="EMBL" id="MBD1372492.1"/>
    </source>
</evidence>
<dbReference type="EMBL" id="JACXAH010000011">
    <property type="protein sequence ID" value="MBD1372492.1"/>
    <property type="molecule type" value="Genomic_DNA"/>
</dbReference>
<gene>
    <name evidence="1" type="ORF">IC620_08990</name>
</gene>
<dbReference type="AlphaFoldDB" id="A0A926NAI4"/>
<reference evidence="1" key="1">
    <citation type="submission" date="2020-09" db="EMBL/GenBank/DDBJ databases">
        <title>A novel bacterium of genus Hazenella, isolated from South China Sea.</title>
        <authorList>
            <person name="Huang H."/>
            <person name="Mo K."/>
            <person name="Hu Y."/>
        </authorList>
    </citation>
    <scope>NUCLEOTIDE SEQUENCE</scope>
    <source>
        <strain evidence="1">IB182357</strain>
    </source>
</reference>
<sequence>MYQLVLYNELKEIIEVFKNLQDVTVKNGDVYWNGGELRGIGSPFIVINQDVELNRGDTIDDNHIQLDQKDSLKDKMTQLEEMNKQLQGAVNFLLGI</sequence>
<keyword evidence="2" id="KW-1185">Reference proteome</keyword>
<protein>
    <submittedName>
        <fullName evidence="1">Uncharacterized protein</fullName>
    </submittedName>
</protein>